<comment type="caution">
    <text evidence="2">The sequence shown here is derived from an EMBL/GenBank/DDBJ whole genome shotgun (WGS) entry which is preliminary data.</text>
</comment>
<dbReference type="RefSeq" id="WP_226190086.1">
    <property type="nucleotide sequence ID" value="NZ_JAJADQ010000015.1"/>
</dbReference>
<gene>
    <name evidence="2" type="ORF">LGH70_22230</name>
</gene>
<evidence type="ECO:0000313" key="2">
    <source>
        <dbReference type="EMBL" id="MCB2380326.1"/>
    </source>
</evidence>
<dbReference type="InterPro" id="IPR040836">
    <property type="entry name" value="SAVED"/>
</dbReference>
<dbReference type="EMBL" id="JAJADQ010000015">
    <property type="protein sequence ID" value="MCB2380326.1"/>
    <property type="molecule type" value="Genomic_DNA"/>
</dbReference>
<evidence type="ECO:0000259" key="1">
    <source>
        <dbReference type="Pfam" id="PF18145"/>
    </source>
</evidence>
<keyword evidence="3" id="KW-1185">Reference proteome</keyword>
<feature type="domain" description="SMODS-associated and fused to various effectors" evidence="1">
    <location>
        <begin position="164"/>
        <end position="339"/>
    </location>
</feature>
<sequence>MNRSYLAHIVADSAKGPRGSKEESELLKDSLSNIMLLCGDHHRLIDGEHWQEYPTEWLREQKQEHEDRIERQTGLQPAMRTHLVLIGTRVGNRRGDGAVNEDEARTAVLPARYPATDRAIRVNLSELELTEQDPTFWQVARTHAERCLAPVIAGIDITGRPINHLSIFGLAAIPVLIYCGSLISDLITADVYQRHRVPTTWDWQPLAGDGFDYLVTTPEAANSSCIVAINLSLSGPIHQHEIDRAMGHAVPTYGITIAEPTVHFLKAKEQLELFTKAWRRLLSQIRQHHGEECEIHLFPAVPVSIAIEIGRALLPKVDPTIHVYNLDRASATFHPVLTIA</sequence>
<accession>A0ABS8AJ65</accession>
<reference evidence="2" key="1">
    <citation type="submission" date="2021-10" db="EMBL/GenBank/DDBJ databases">
        <authorList>
            <person name="Dean J.D."/>
            <person name="Kim M.K."/>
            <person name="Newey C.N."/>
            <person name="Stoker T.S."/>
            <person name="Thompson D.W."/>
            <person name="Grose J.H."/>
        </authorList>
    </citation>
    <scope>NUCLEOTIDE SEQUENCE</scope>
    <source>
        <strain evidence="2">BT635</strain>
    </source>
</reference>
<dbReference type="Proteomes" id="UP001165297">
    <property type="component" value="Unassembled WGS sequence"/>
</dbReference>
<evidence type="ECO:0000313" key="3">
    <source>
        <dbReference type="Proteomes" id="UP001165297"/>
    </source>
</evidence>
<name>A0ABS8AJ65_9BACT</name>
<protein>
    <submittedName>
        <fullName evidence="2">SAVED domain-containing protein</fullName>
    </submittedName>
</protein>
<proteinExistence type="predicted"/>
<organism evidence="2 3">
    <name type="scientific">Hymenobacter nitidus</name>
    <dbReference type="NCBI Taxonomy" id="2880929"/>
    <lineage>
        <taxon>Bacteria</taxon>
        <taxon>Pseudomonadati</taxon>
        <taxon>Bacteroidota</taxon>
        <taxon>Cytophagia</taxon>
        <taxon>Cytophagales</taxon>
        <taxon>Hymenobacteraceae</taxon>
        <taxon>Hymenobacter</taxon>
    </lineage>
</organism>
<dbReference type="Pfam" id="PF18145">
    <property type="entry name" value="SAVED"/>
    <property type="match status" value="1"/>
</dbReference>
<dbReference type="NCBIfam" id="NF033611">
    <property type="entry name" value="SAVED"/>
    <property type="match status" value="1"/>
</dbReference>